<feature type="domain" description="BEN" evidence="1">
    <location>
        <begin position="1"/>
        <end position="77"/>
    </location>
</feature>
<dbReference type="InterPro" id="IPR018379">
    <property type="entry name" value="BEN_domain"/>
</dbReference>
<sequence length="97" mass="10938">MGLSLLTAVFNEEELLSSNVKGGKSKIKKKTTKKQALNADKLKAIKYTVREMFPKTFNDARMNSAVNTKLSILRAEKKLQDKVVPEHESDVESQEEL</sequence>
<dbReference type="GO" id="GO:0003677">
    <property type="term" value="F:DNA binding"/>
    <property type="evidence" value="ECO:0007669"/>
    <property type="project" value="InterPro"/>
</dbReference>
<keyword evidence="3" id="KW-1185">Reference proteome</keyword>
<dbReference type="AlphaFoldDB" id="A0AAV7J025"/>
<dbReference type="SMART" id="SM01025">
    <property type="entry name" value="BEN"/>
    <property type="match status" value="1"/>
</dbReference>
<evidence type="ECO:0000259" key="1">
    <source>
        <dbReference type="PROSITE" id="PS51457"/>
    </source>
</evidence>
<gene>
    <name evidence="2" type="ORF">KQX54_001311</name>
</gene>
<evidence type="ECO:0000313" key="2">
    <source>
        <dbReference type="EMBL" id="KAH0563547.1"/>
    </source>
</evidence>
<dbReference type="Proteomes" id="UP000826195">
    <property type="component" value="Unassembled WGS sequence"/>
</dbReference>
<comment type="caution">
    <text evidence="2">The sequence shown here is derived from an EMBL/GenBank/DDBJ whole genome shotgun (WGS) entry which is preliminary data.</text>
</comment>
<dbReference type="Gene3D" id="1.10.10.2590">
    <property type="entry name" value="BEN domain"/>
    <property type="match status" value="1"/>
</dbReference>
<protein>
    <recommendedName>
        <fullName evidence="1">BEN domain-containing protein</fullName>
    </recommendedName>
</protein>
<organism evidence="2 3">
    <name type="scientific">Cotesia glomerata</name>
    <name type="common">Lepidopteran parasitic wasp</name>
    <name type="synonym">Apanteles glomeratus</name>
    <dbReference type="NCBI Taxonomy" id="32391"/>
    <lineage>
        <taxon>Eukaryota</taxon>
        <taxon>Metazoa</taxon>
        <taxon>Ecdysozoa</taxon>
        <taxon>Arthropoda</taxon>
        <taxon>Hexapoda</taxon>
        <taxon>Insecta</taxon>
        <taxon>Pterygota</taxon>
        <taxon>Neoptera</taxon>
        <taxon>Endopterygota</taxon>
        <taxon>Hymenoptera</taxon>
        <taxon>Apocrita</taxon>
        <taxon>Ichneumonoidea</taxon>
        <taxon>Braconidae</taxon>
        <taxon>Microgastrinae</taxon>
        <taxon>Cotesia</taxon>
    </lineage>
</organism>
<dbReference type="PROSITE" id="PS51457">
    <property type="entry name" value="BEN"/>
    <property type="match status" value="1"/>
</dbReference>
<reference evidence="2 3" key="1">
    <citation type="journal article" date="2021" name="J. Hered.">
        <title>A chromosome-level genome assembly of the parasitoid wasp, Cotesia glomerata (Hymenoptera: Braconidae).</title>
        <authorList>
            <person name="Pinto B.J."/>
            <person name="Weis J.J."/>
            <person name="Gamble T."/>
            <person name="Ode P.J."/>
            <person name="Paul R."/>
            <person name="Zaspel J.M."/>
        </authorList>
    </citation>
    <scope>NUCLEOTIDE SEQUENCE [LARGE SCALE GENOMIC DNA]</scope>
    <source>
        <strain evidence="2">CgM1</strain>
    </source>
</reference>
<name>A0AAV7J025_COTGL</name>
<dbReference type="EMBL" id="JAHXZJ010000002">
    <property type="protein sequence ID" value="KAH0563547.1"/>
    <property type="molecule type" value="Genomic_DNA"/>
</dbReference>
<accession>A0AAV7J025</accession>
<dbReference type="Pfam" id="PF10523">
    <property type="entry name" value="BEN"/>
    <property type="match status" value="1"/>
</dbReference>
<proteinExistence type="predicted"/>
<evidence type="ECO:0000313" key="3">
    <source>
        <dbReference type="Proteomes" id="UP000826195"/>
    </source>
</evidence>